<dbReference type="InterPro" id="IPR050189">
    <property type="entry name" value="MFS_Efflux_Transporters"/>
</dbReference>
<accession>A0ABS7X4P5</accession>
<evidence type="ECO:0000256" key="6">
    <source>
        <dbReference type="SAM" id="Phobius"/>
    </source>
</evidence>
<sequence length="399" mass="41326">MLPQSALAKVAVIHPVSYFLLAFSAMAGLAYINFLPGVVNALAGGIGFSEVEAGQIVALNGYGGLLGSMVAIFLVRKLHWQSAMLSLLALLAVIDLATVWFTHFSALLAWRFFAGLCGGLSLGIAFAVLARLNNPDRAFGALLFVQFSLGSLVIYLLPALESLLGVYAVFYLMAGIAVLAMLCLLCLPTLAFTPKPNPRAQASADTARAGLAQHAVLLLLAIMLYQIAASAIWAYAGLIGQAAGMATASANNAIALTGLLGLAGAMLPVLTGHRFGRLNLLLAGIILSLSAALLLTVAGHNLLYIGALAMLFFAWPAVLAYLLAVIAVTDSSGRLATIAAVVSSVGMATGPLLASALLDNGNFSALLYSCALLFLCSYVLLFKPVQAFEKPAAALAPCQ</sequence>
<feature type="transmembrane region" description="Helical" evidence="6">
    <location>
        <begin position="363"/>
        <end position="381"/>
    </location>
</feature>
<comment type="subcellular location">
    <subcellularLocation>
        <location evidence="1">Cell membrane</location>
        <topology evidence="1">Multi-pass membrane protein</topology>
    </subcellularLocation>
</comment>
<organism evidence="8 9">
    <name type="scientific">Rheinheimera maricola</name>
    <dbReference type="NCBI Taxonomy" id="2793282"/>
    <lineage>
        <taxon>Bacteria</taxon>
        <taxon>Pseudomonadati</taxon>
        <taxon>Pseudomonadota</taxon>
        <taxon>Gammaproteobacteria</taxon>
        <taxon>Chromatiales</taxon>
        <taxon>Chromatiaceae</taxon>
        <taxon>Rheinheimera</taxon>
    </lineage>
</organism>
<feature type="domain" description="Major facilitator superfamily (MFS) profile" evidence="7">
    <location>
        <begin position="10"/>
        <end position="388"/>
    </location>
</feature>
<evidence type="ECO:0000256" key="1">
    <source>
        <dbReference type="ARBA" id="ARBA00004651"/>
    </source>
</evidence>
<dbReference type="Gene3D" id="1.20.1250.20">
    <property type="entry name" value="MFS general substrate transporter like domains"/>
    <property type="match status" value="1"/>
</dbReference>
<dbReference type="EMBL" id="JAERPS020000001">
    <property type="protein sequence ID" value="MBZ9610154.1"/>
    <property type="molecule type" value="Genomic_DNA"/>
</dbReference>
<dbReference type="Proteomes" id="UP000663814">
    <property type="component" value="Unassembled WGS sequence"/>
</dbReference>
<keyword evidence="9" id="KW-1185">Reference proteome</keyword>
<dbReference type="PANTHER" id="PTHR43124">
    <property type="entry name" value="PURINE EFFLUX PUMP PBUE"/>
    <property type="match status" value="1"/>
</dbReference>
<feature type="transmembrane region" description="Helical" evidence="6">
    <location>
        <begin position="335"/>
        <end position="357"/>
    </location>
</feature>
<keyword evidence="5 6" id="KW-0472">Membrane</keyword>
<feature type="transmembrane region" description="Helical" evidence="6">
    <location>
        <begin position="82"/>
        <end position="102"/>
    </location>
</feature>
<dbReference type="SUPFAM" id="SSF103473">
    <property type="entry name" value="MFS general substrate transporter"/>
    <property type="match status" value="1"/>
</dbReference>
<evidence type="ECO:0000256" key="2">
    <source>
        <dbReference type="ARBA" id="ARBA00022475"/>
    </source>
</evidence>
<protein>
    <submittedName>
        <fullName evidence="8">MFS transporter</fullName>
    </submittedName>
</protein>
<feature type="transmembrane region" description="Helical" evidence="6">
    <location>
        <begin position="248"/>
        <end position="271"/>
    </location>
</feature>
<dbReference type="InterPro" id="IPR011701">
    <property type="entry name" value="MFS"/>
</dbReference>
<feature type="transmembrane region" description="Helical" evidence="6">
    <location>
        <begin position="214"/>
        <end position="236"/>
    </location>
</feature>
<feature type="transmembrane region" description="Helical" evidence="6">
    <location>
        <begin position="278"/>
        <end position="298"/>
    </location>
</feature>
<feature type="transmembrane region" description="Helical" evidence="6">
    <location>
        <begin position="54"/>
        <end position="75"/>
    </location>
</feature>
<dbReference type="InterPro" id="IPR020846">
    <property type="entry name" value="MFS_dom"/>
</dbReference>
<dbReference type="PANTHER" id="PTHR43124:SF10">
    <property type="entry name" value="PURINE EFFLUX PUMP PBUE"/>
    <property type="match status" value="1"/>
</dbReference>
<evidence type="ECO:0000259" key="7">
    <source>
        <dbReference type="PROSITE" id="PS50850"/>
    </source>
</evidence>
<feature type="transmembrane region" description="Helical" evidence="6">
    <location>
        <begin position="166"/>
        <end position="193"/>
    </location>
</feature>
<dbReference type="PROSITE" id="PS50850">
    <property type="entry name" value="MFS"/>
    <property type="match status" value="1"/>
</dbReference>
<keyword evidence="4 6" id="KW-1133">Transmembrane helix</keyword>
<reference evidence="8 9" key="2">
    <citation type="submission" date="2021-08" db="EMBL/GenBank/DDBJ databases">
        <title>Rheinheimera aquimaris sp. nov., isolated from seawater of the East Sea in Korea.</title>
        <authorList>
            <person name="Kim K.H."/>
            <person name="Wenting R."/>
            <person name="Kim K.R."/>
            <person name="Jeon C.O."/>
        </authorList>
    </citation>
    <scope>NUCLEOTIDE SEQUENCE [LARGE SCALE GENOMIC DNA]</scope>
    <source>
        <strain evidence="8 9">MA-13</strain>
    </source>
</reference>
<dbReference type="RefSeq" id="WP_205310301.1">
    <property type="nucleotide sequence ID" value="NZ_JAERPS020000001.1"/>
</dbReference>
<feature type="transmembrane region" description="Helical" evidence="6">
    <location>
        <begin position="12"/>
        <end position="34"/>
    </location>
</feature>
<dbReference type="InterPro" id="IPR036259">
    <property type="entry name" value="MFS_trans_sf"/>
</dbReference>
<feature type="transmembrane region" description="Helical" evidence="6">
    <location>
        <begin position="108"/>
        <end position="129"/>
    </location>
</feature>
<evidence type="ECO:0000256" key="3">
    <source>
        <dbReference type="ARBA" id="ARBA00022692"/>
    </source>
</evidence>
<evidence type="ECO:0000313" key="8">
    <source>
        <dbReference type="EMBL" id="MBZ9610154.1"/>
    </source>
</evidence>
<reference evidence="8 9" key="1">
    <citation type="submission" date="2020-12" db="EMBL/GenBank/DDBJ databases">
        <authorList>
            <person name="Ruan W."/>
            <person name="Khan S.A."/>
            <person name="Jeon C.O."/>
        </authorList>
    </citation>
    <scope>NUCLEOTIDE SEQUENCE [LARGE SCALE GENOMIC DNA]</scope>
    <source>
        <strain evidence="8 9">MA-13</strain>
    </source>
</reference>
<feature type="transmembrane region" description="Helical" evidence="6">
    <location>
        <begin position="141"/>
        <end position="160"/>
    </location>
</feature>
<keyword evidence="2" id="KW-1003">Cell membrane</keyword>
<feature type="transmembrane region" description="Helical" evidence="6">
    <location>
        <begin position="304"/>
        <end position="328"/>
    </location>
</feature>
<keyword evidence="3 6" id="KW-0812">Transmembrane</keyword>
<evidence type="ECO:0000256" key="5">
    <source>
        <dbReference type="ARBA" id="ARBA00023136"/>
    </source>
</evidence>
<proteinExistence type="predicted"/>
<dbReference type="Pfam" id="PF07690">
    <property type="entry name" value="MFS_1"/>
    <property type="match status" value="1"/>
</dbReference>
<name>A0ABS7X4P5_9GAMM</name>
<gene>
    <name evidence="8" type="ORF">I4W93_000960</name>
</gene>
<evidence type="ECO:0000313" key="9">
    <source>
        <dbReference type="Proteomes" id="UP000663814"/>
    </source>
</evidence>
<comment type="caution">
    <text evidence="8">The sequence shown here is derived from an EMBL/GenBank/DDBJ whole genome shotgun (WGS) entry which is preliminary data.</text>
</comment>
<evidence type="ECO:0000256" key="4">
    <source>
        <dbReference type="ARBA" id="ARBA00022989"/>
    </source>
</evidence>